<comment type="caution">
    <text evidence="2">The sequence shown here is derived from an EMBL/GenBank/DDBJ whole genome shotgun (WGS) entry which is preliminary data.</text>
</comment>
<gene>
    <name evidence="2" type="ORF">HNQ73_000025</name>
</gene>
<dbReference type="RefSeq" id="WP_183331053.1">
    <property type="nucleotide sequence ID" value="NZ_BMHX01000001.1"/>
</dbReference>
<organism evidence="2 3">
    <name type="scientific">Chelatococcus composti</name>
    <dbReference type="NCBI Taxonomy" id="1743235"/>
    <lineage>
        <taxon>Bacteria</taxon>
        <taxon>Pseudomonadati</taxon>
        <taxon>Pseudomonadota</taxon>
        <taxon>Alphaproteobacteria</taxon>
        <taxon>Hyphomicrobiales</taxon>
        <taxon>Chelatococcaceae</taxon>
        <taxon>Chelatococcus</taxon>
    </lineage>
</organism>
<protein>
    <recommendedName>
        <fullName evidence="4">Lipoprotein</fullName>
    </recommendedName>
</protein>
<name>A0A841K1M3_9HYPH</name>
<evidence type="ECO:0000313" key="3">
    <source>
        <dbReference type="Proteomes" id="UP000588017"/>
    </source>
</evidence>
<evidence type="ECO:0008006" key="4">
    <source>
        <dbReference type="Google" id="ProtNLM"/>
    </source>
</evidence>
<accession>A0A841K1M3</accession>
<reference evidence="2 3" key="1">
    <citation type="submission" date="2020-08" db="EMBL/GenBank/DDBJ databases">
        <title>Genomic Encyclopedia of Type Strains, Phase IV (KMG-IV): sequencing the most valuable type-strain genomes for metagenomic binning, comparative biology and taxonomic classification.</title>
        <authorList>
            <person name="Goeker M."/>
        </authorList>
    </citation>
    <scope>NUCLEOTIDE SEQUENCE [LARGE SCALE GENOMIC DNA]</scope>
    <source>
        <strain evidence="2 3">DSM 101465</strain>
    </source>
</reference>
<keyword evidence="1" id="KW-0732">Signal</keyword>
<dbReference type="Proteomes" id="UP000588017">
    <property type="component" value="Unassembled WGS sequence"/>
</dbReference>
<dbReference type="AlphaFoldDB" id="A0A841K1M3"/>
<dbReference type="PROSITE" id="PS51257">
    <property type="entry name" value="PROKAR_LIPOPROTEIN"/>
    <property type="match status" value="1"/>
</dbReference>
<evidence type="ECO:0000256" key="1">
    <source>
        <dbReference type="SAM" id="SignalP"/>
    </source>
</evidence>
<proteinExistence type="predicted"/>
<feature type="chain" id="PRO_5032795884" description="Lipoprotein" evidence="1">
    <location>
        <begin position="21"/>
        <end position="110"/>
    </location>
</feature>
<keyword evidence="3" id="KW-1185">Reference proteome</keyword>
<dbReference type="EMBL" id="JACHEH010000001">
    <property type="protein sequence ID" value="MBB6166417.1"/>
    <property type="molecule type" value="Genomic_DNA"/>
</dbReference>
<evidence type="ECO:0000313" key="2">
    <source>
        <dbReference type="EMBL" id="MBB6166417.1"/>
    </source>
</evidence>
<feature type="signal peptide" evidence="1">
    <location>
        <begin position="1"/>
        <end position="20"/>
    </location>
</feature>
<sequence>MSIRALPTLFGATVLALSLAACNTTGEGPAQQQAAATPAVPQLPGDSACAREINTFREITRRDVDTGYLNPSVYARLTPEVDKAASTCMSGADRDARAMLAATKSRYGYR</sequence>